<sequence length="151" mass="17413">MKTRPSLNLSPENRDQSRQLRDLVARATVHQQAEQRVLQSVPDNLREGVRLVSYRDGELVLQTDNAARASQLRFRQREIMSDLRQEEAFEFVWKLKVNVRPGRYSLKKPPAPMTLSKENARLLEEEAGHTKDKALREVLEKLASHANDRSG</sequence>
<evidence type="ECO:0000313" key="1">
    <source>
        <dbReference type="EMBL" id="MFC4259373.1"/>
    </source>
</evidence>
<gene>
    <name evidence="1" type="ORF">ACFOZ5_10065</name>
</gene>
<name>A0ABV8QI67_9GAMM</name>
<dbReference type="RefSeq" id="WP_379886921.1">
    <property type="nucleotide sequence ID" value="NZ_JBHSDI010000013.1"/>
</dbReference>
<reference evidence="2" key="1">
    <citation type="journal article" date="2019" name="Int. J. Syst. Evol. Microbiol.">
        <title>The Global Catalogue of Microorganisms (GCM) 10K type strain sequencing project: providing services to taxonomists for standard genome sequencing and annotation.</title>
        <authorList>
            <consortium name="The Broad Institute Genomics Platform"/>
            <consortium name="The Broad Institute Genome Sequencing Center for Infectious Disease"/>
            <person name="Wu L."/>
            <person name="Ma J."/>
        </authorList>
    </citation>
    <scope>NUCLEOTIDE SEQUENCE [LARGE SCALE GENOMIC DNA]</scope>
    <source>
        <strain evidence="2">CECT 7297</strain>
    </source>
</reference>
<comment type="caution">
    <text evidence="1">The sequence shown here is derived from an EMBL/GenBank/DDBJ whole genome shotgun (WGS) entry which is preliminary data.</text>
</comment>
<organism evidence="1 2">
    <name type="scientific">Marinobacter lacisalsi</name>
    <dbReference type="NCBI Taxonomy" id="475979"/>
    <lineage>
        <taxon>Bacteria</taxon>
        <taxon>Pseudomonadati</taxon>
        <taxon>Pseudomonadota</taxon>
        <taxon>Gammaproteobacteria</taxon>
        <taxon>Pseudomonadales</taxon>
        <taxon>Marinobacteraceae</taxon>
        <taxon>Marinobacter</taxon>
    </lineage>
</organism>
<protein>
    <submittedName>
        <fullName evidence="1">DUF721 domain-containing protein</fullName>
    </submittedName>
</protein>
<dbReference type="EMBL" id="JBHSDI010000013">
    <property type="protein sequence ID" value="MFC4259373.1"/>
    <property type="molecule type" value="Genomic_DNA"/>
</dbReference>
<accession>A0ABV8QI67</accession>
<keyword evidence="2" id="KW-1185">Reference proteome</keyword>
<dbReference type="InterPro" id="IPR007922">
    <property type="entry name" value="DciA-like"/>
</dbReference>
<dbReference type="Pfam" id="PF05258">
    <property type="entry name" value="DciA"/>
    <property type="match status" value="1"/>
</dbReference>
<proteinExistence type="predicted"/>
<dbReference type="Proteomes" id="UP001595798">
    <property type="component" value="Unassembled WGS sequence"/>
</dbReference>
<evidence type="ECO:0000313" key="2">
    <source>
        <dbReference type="Proteomes" id="UP001595798"/>
    </source>
</evidence>